<protein>
    <recommendedName>
        <fullName evidence="2">NACHT C-terminal Alpha/Beta 2 domain-containing protein</fullName>
    </recommendedName>
</protein>
<evidence type="ECO:0000313" key="4">
    <source>
        <dbReference type="Proteomes" id="UP000674425"/>
    </source>
</evidence>
<dbReference type="InterPro" id="IPR027417">
    <property type="entry name" value="P-loop_NTPase"/>
</dbReference>
<dbReference type="EMBL" id="CAJNAU010000126">
    <property type="protein sequence ID" value="CAE6852709.1"/>
    <property type="molecule type" value="Genomic_DNA"/>
</dbReference>
<dbReference type="RefSeq" id="WP_200622208.1">
    <property type="nucleotide sequence ID" value="NZ_CAJNAU010000126.1"/>
</dbReference>
<evidence type="ECO:0000256" key="1">
    <source>
        <dbReference type="SAM" id="MobiDB-lite"/>
    </source>
</evidence>
<keyword evidence="4" id="KW-1185">Reference proteome</keyword>
<sequence>MANKRRDDFSKTTALQIAKRAGWLCSFPTCRKPTVGATADGQGEINLGTAAHICAAARGGPRYDASMSADERSSANNGIWLCRDHGKAVDSDVKEFTTERLREWKRLAEKDSWRRVLRDEVPPMLASPTQDDSHTRLRRAAEADLAIFRNTTKWPRTSVALTLKVDGYDKPATTIALAGAVRTLDDLILVASPGMGKTTTLFQIAEGVLANDSGIPVFIPLGDWATENIAILDSILKRPAFRDFSETDFRAVAAVSGVVLLLDGWNELDSSARERARVQVEALKAELPQLGLVVTTRKQVLDVPFPGKLVELMPLNDEQQMEIAKAMRGDAGANIVDQAWRTAGVRELVSIPLYLIVVLSLPDGVPFPTTKEEVLRRFVAAHEKNARRAEALRVVTKGFQQDFLDGLAVLATQTANTAITDYNARRSLSETATLLGTHGQISTKLEPDAVLAVLVDNHVLMHASDTAGVSFQHQQFQEWYASHGVERQIMASDSDRARLETLKAKIFHFPAWEEAILFAVERMARGEVAEKAACGTAILAALEVDPILAAEMIYRATDEIWVSIASTIQKRVERWHAPGKCDRALRFMMNSGRPEFLDCVWPLITHENDQVSLKALHNCRRFRPSLLGPDAMKRIRALPSQPRLVLLHEMALHSETDGLDLATAIAQDDPAPEVQAAVADALAFRRADRHVAALLKKAKEATFDLIVRKNLIDDISDENIRREIASARERQAKDGLSAYDRLHTIVFAGDGEDRSADLVAIISEMEVENHQDAVVQLVYEARNRYPRAVAEGLLARVRTGRTLFYGVDDILASAGFNLEDDTLLQLALTESPIRDDRADAAASVLGPQCAGRMIDALSDAATRLRHSDGTYDKGAADRYHQIQARIAHVSGESFVAAVQTRSAQASSEQMARLAELLSRHSNSATDSSRPFDAEGLAAIRALVADWGDRMLVSANAERWHMAKIATLASQAPDASLLPLLKKLLDDNLRRYRAFREEAEATGWRQSNAVNEARQPMTHEYQRAFLAIDAPETAALMREYLADPHFGELAAGVLALQWEAANEPSRGKRFFGGVDFSRVKEKRAARTADAATTSLAAEAIFAAVGSLIADGATEEQKKHAVSLGIVAARLPHGLRRTTVKTLLALSSRRERSKLLLSLILSGEKIDSKLVVDGITETFEAAKKEPWILTQSDGYELREWLRLLPFTSRPADALEVVRRMPANQRPIGLFDEMLSCLAESPSEGSEEVLFKFAEEDPRFYQSYRWREATLKFGTTSSALRLIDLAANGTLNGKSFDDWRWSGELAALIAKFPDVRRYVYGRLKDEAMSQPLAVLARAVAESPDVEGVLLLNNIENKQNLSLLGWRSIEKVATEHVAVENWSGAYNVVSVPVPELRKKLLAETTDGGPTDAAARCLNTIDTIRDERGVPLSEPRHPDLASGKPWPIMAPDPNATADG</sequence>
<dbReference type="Proteomes" id="UP000674425">
    <property type="component" value="Unassembled WGS sequence"/>
</dbReference>
<dbReference type="SUPFAM" id="SSF52540">
    <property type="entry name" value="P-loop containing nucleoside triphosphate hydrolases"/>
    <property type="match status" value="1"/>
</dbReference>
<reference evidence="3 4" key="1">
    <citation type="submission" date="2021-02" db="EMBL/GenBank/DDBJ databases">
        <authorList>
            <person name="Vanwijnsberghe S."/>
        </authorList>
    </citation>
    <scope>NUCLEOTIDE SEQUENCE [LARGE SCALE GENOMIC DNA]</scope>
    <source>
        <strain evidence="3 4">R-69658</strain>
    </source>
</reference>
<gene>
    <name evidence="3" type="ORF">R69658_07240</name>
</gene>
<organism evidence="3 4">
    <name type="scientific">Paraburkholderia aspalathi</name>
    <dbReference type="NCBI Taxonomy" id="1324617"/>
    <lineage>
        <taxon>Bacteria</taxon>
        <taxon>Pseudomonadati</taxon>
        <taxon>Pseudomonadota</taxon>
        <taxon>Betaproteobacteria</taxon>
        <taxon>Burkholderiales</taxon>
        <taxon>Burkholderiaceae</taxon>
        <taxon>Paraburkholderia</taxon>
    </lineage>
</organism>
<dbReference type="Gene3D" id="3.40.50.300">
    <property type="entry name" value="P-loop containing nucleotide triphosphate hydrolases"/>
    <property type="match status" value="1"/>
</dbReference>
<dbReference type="InterPro" id="IPR054732">
    <property type="entry name" value="NCAB2"/>
</dbReference>
<feature type="compositionally biased region" description="Basic and acidic residues" evidence="1">
    <location>
        <begin position="1423"/>
        <end position="1434"/>
    </location>
</feature>
<evidence type="ECO:0000259" key="2">
    <source>
        <dbReference type="Pfam" id="PF22726"/>
    </source>
</evidence>
<feature type="domain" description="NACHT C-terminal Alpha/Beta 2" evidence="2">
    <location>
        <begin position="1365"/>
        <end position="1442"/>
    </location>
</feature>
<evidence type="ECO:0000313" key="3">
    <source>
        <dbReference type="EMBL" id="CAE6852709.1"/>
    </source>
</evidence>
<proteinExistence type="predicted"/>
<name>A0ABM8T2H2_9BURK</name>
<dbReference type="Pfam" id="PF22726">
    <property type="entry name" value="NCAB2"/>
    <property type="match status" value="1"/>
</dbReference>
<feature type="region of interest" description="Disordered" evidence="1">
    <location>
        <begin position="1423"/>
        <end position="1454"/>
    </location>
</feature>
<comment type="caution">
    <text evidence="3">The sequence shown here is derived from an EMBL/GenBank/DDBJ whole genome shotgun (WGS) entry which is preliminary data.</text>
</comment>
<accession>A0ABM8T2H2</accession>